<dbReference type="AlphaFoldDB" id="A0A388MEQ8"/>
<organism evidence="2 3">
    <name type="scientific">Chara braunii</name>
    <name type="common">Braun's stonewort</name>
    <dbReference type="NCBI Taxonomy" id="69332"/>
    <lineage>
        <taxon>Eukaryota</taxon>
        <taxon>Viridiplantae</taxon>
        <taxon>Streptophyta</taxon>
        <taxon>Charophyceae</taxon>
        <taxon>Charales</taxon>
        <taxon>Characeae</taxon>
        <taxon>Chara</taxon>
    </lineage>
</organism>
<feature type="region of interest" description="Disordered" evidence="1">
    <location>
        <begin position="1"/>
        <end position="93"/>
    </location>
</feature>
<feature type="compositionally biased region" description="Acidic residues" evidence="1">
    <location>
        <begin position="240"/>
        <end position="251"/>
    </location>
</feature>
<name>A0A388MEQ8_CHABU</name>
<feature type="compositionally biased region" description="Polar residues" evidence="1">
    <location>
        <begin position="162"/>
        <end position="177"/>
    </location>
</feature>
<accession>A0A388MEQ8</accession>
<evidence type="ECO:0000313" key="2">
    <source>
        <dbReference type="EMBL" id="GBG92965.1"/>
    </source>
</evidence>
<comment type="caution">
    <text evidence="2">The sequence shown here is derived from an EMBL/GenBank/DDBJ whole genome shotgun (WGS) entry which is preliminary data.</text>
</comment>
<dbReference type="Gramene" id="GBG92965">
    <property type="protein sequence ID" value="GBG92965"/>
    <property type="gene ID" value="CBR_g57963"/>
</dbReference>
<feature type="compositionally biased region" description="Polar residues" evidence="1">
    <location>
        <begin position="62"/>
        <end position="80"/>
    </location>
</feature>
<dbReference type="Proteomes" id="UP000265515">
    <property type="component" value="Unassembled WGS sequence"/>
</dbReference>
<feature type="region of interest" description="Disordered" evidence="1">
    <location>
        <begin position="123"/>
        <end position="290"/>
    </location>
</feature>
<feature type="compositionally biased region" description="Basic residues" evidence="1">
    <location>
        <begin position="277"/>
        <end position="290"/>
    </location>
</feature>
<dbReference type="EMBL" id="BFEA01001185">
    <property type="protein sequence ID" value="GBG92965.1"/>
    <property type="molecule type" value="Genomic_DNA"/>
</dbReference>
<proteinExistence type="predicted"/>
<protein>
    <submittedName>
        <fullName evidence="2">Uncharacterized protein</fullName>
    </submittedName>
</protein>
<gene>
    <name evidence="2" type="ORF">CBR_g57963</name>
</gene>
<sequence>MVGMQARAGVGAGLGGRRPLTAEPPRRYDPSAYSHLESWDTPLPPSDEDPETEELPTLPLASGSTQPLSQTVRACGSASNEGGEFTSLLHQGLEDDDDGGLDLRFGLCFGGAREASRTFIIDADPSPRGIQQSGSLHTEHSKLRGGASITGGVGPSAVGRQHGSSAPSADRLTSTCPARNGVADGSLRIGGARPSMPKRTTTNQPDLRDDGACRPAVRPAPTMENITRGVSNMRAHSDGGDDDGGGGDDADERFREDVDAGDDDDDIPIRPLGKTGGRGRGRSRAKRGEA</sequence>
<evidence type="ECO:0000313" key="3">
    <source>
        <dbReference type="Proteomes" id="UP000265515"/>
    </source>
</evidence>
<keyword evidence="3" id="KW-1185">Reference proteome</keyword>
<evidence type="ECO:0000256" key="1">
    <source>
        <dbReference type="SAM" id="MobiDB-lite"/>
    </source>
</evidence>
<reference evidence="2 3" key="1">
    <citation type="journal article" date="2018" name="Cell">
        <title>The Chara Genome: Secondary Complexity and Implications for Plant Terrestrialization.</title>
        <authorList>
            <person name="Nishiyama T."/>
            <person name="Sakayama H."/>
            <person name="Vries J.D."/>
            <person name="Buschmann H."/>
            <person name="Saint-Marcoux D."/>
            <person name="Ullrich K.K."/>
            <person name="Haas F.B."/>
            <person name="Vanderstraeten L."/>
            <person name="Becker D."/>
            <person name="Lang D."/>
            <person name="Vosolsobe S."/>
            <person name="Rombauts S."/>
            <person name="Wilhelmsson P.K.I."/>
            <person name="Janitza P."/>
            <person name="Kern R."/>
            <person name="Heyl A."/>
            <person name="Rumpler F."/>
            <person name="Villalobos L.I.A.C."/>
            <person name="Clay J.M."/>
            <person name="Skokan R."/>
            <person name="Toyoda A."/>
            <person name="Suzuki Y."/>
            <person name="Kagoshima H."/>
            <person name="Schijlen E."/>
            <person name="Tajeshwar N."/>
            <person name="Catarino B."/>
            <person name="Hetherington A.J."/>
            <person name="Saltykova A."/>
            <person name="Bonnot C."/>
            <person name="Breuninger H."/>
            <person name="Symeonidi A."/>
            <person name="Radhakrishnan G.V."/>
            <person name="Van Nieuwerburgh F."/>
            <person name="Deforce D."/>
            <person name="Chang C."/>
            <person name="Karol K.G."/>
            <person name="Hedrich R."/>
            <person name="Ulvskov P."/>
            <person name="Glockner G."/>
            <person name="Delwiche C.F."/>
            <person name="Petrasek J."/>
            <person name="Van de Peer Y."/>
            <person name="Friml J."/>
            <person name="Beilby M."/>
            <person name="Dolan L."/>
            <person name="Kohara Y."/>
            <person name="Sugano S."/>
            <person name="Fujiyama A."/>
            <person name="Delaux P.-M."/>
            <person name="Quint M."/>
            <person name="TheiBen G."/>
            <person name="Hagemann M."/>
            <person name="Harholt J."/>
            <person name="Dunand C."/>
            <person name="Zachgo S."/>
            <person name="Langdale J."/>
            <person name="Maumus F."/>
            <person name="Straeten D.V.D."/>
            <person name="Gould S.B."/>
            <person name="Rensing S.A."/>
        </authorList>
    </citation>
    <scope>NUCLEOTIDE SEQUENCE [LARGE SCALE GENOMIC DNA]</scope>
    <source>
        <strain evidence="2 3">S276</strain>
    </source>
</reference>